<keyword evidence="1" id="KW-0677">Repeat</keyword>
<accession>A0A561ERL5</accession>
<dbReference type="InterPro" id="IPR051550">
    <property type="entry name" value="SCF-Subunits/Alg-Epimerases"/>
</dbReference>
<dbReference type="InterPro" id="IPR012334">
    <property type="entry name" value="Pectin_lyas_fold"/>
</dbReference>
<feature type="signal peptide" evidence="2">
    <location>
        <begin position="1"/>
        <end position="28"/>
    </location>
</feature>
<dbReference type="OrthoDB" id="339817at2"/>
<name>A0A561ERL5_9ACTN</name>
<dbReference type="PANTHER" id="PTHR22990:SF15">
    <property type="entry name" value="F-BOX ONLY PROTEIN 10"/>
    <property type="match status" value="1"/>
</dbReference>
<feature type="domain" description="Right handed beta helix" evidence="3">
    <location>
        <begin position="96"/>
        <end position="232"/>
    </location>
</feature>
<sequence length="352" mass="36519">MPRRSARYLAGVTTVLIASLGAAPPAHAATWHLVRPGESIQHAVDHARPGDTVQLLPGTYRESVLITVSDLTIRGTGHAVVLEPGAESPGNACASAGHGICVTGTAERTVSNVRIESLTVEGFTKNGISASGTDRLQVRNVLVQDNGQQGISQEKSTRALILGNEARNNGQAGVFLANAVTEEGGAIDTGGTVIARNRLTGNRIGVVIRRARALSVEDNSMTANCGGVFVVGDEGVPRAGALTVRRNHVYENNKYCPPNPRLGYIQGTGILVTGAEDTLVTGNRVEDNSGASEMSGGIVLFRSLVGAANTRITVQDNVVLRNGPADLADRDTGTGNTFTGNTCGVSEPAGHC</sequence>
<proteinExistence type="predicted"/>
<dbReference type="AlphaFoldDB" id="A0A561ERL5"/>
<reference evidence="4 5" key="1">
    <citation type="submission" date="2019-06" db="EMBL/GenBank/DDBJ databases">
        <title>Sequencing the genomes of 1000 actinobacteria strains.</title>
        <authorList>
            <person name="Klenk H.-P."/>
        </authorList>
    </citation>
    <scope>NUCLEOTIDE SEQUENCE [LARGE SCALE GENOMIC DNA]</scope>
    <source>
        <strain evidence="4 5">DSM 41649</strain>
    </source>
</reference>
<protein>
    <submittedName>
        <fullName evidence="4">Parallel beta helix pectate lyase-like protein</fullName>
    </submittedName>
</protein>
<dbReference type="SUPFAM" id="SSF51126">
    <property type="entry name" value="Pectin lyase-like"/>
    <property type="match status" value="1"/>
</dbReference>
<dbReference type="SMART" id="SM00710">
    <property type="entry name" value="PbH1"/>
    <property type="match status" value="9"/>
</dbReference>
<dbReference type="Proteomes" id="UP000318416">
    <property type="component" value="Unassembled WGS sequence"/>
</dbReference>
<evidence type="ECO:0000256" key="2">
    <source>
        <dbReference type="SAM" id="SignalP"/>
    </source>
</evidence>
<dbReference type="Gene3D" id="2.160.20.10">
    <property type="entry name" value="Single-stranded right-handed beta-helix, Pectin lyase-like"/>
    <property type="match status" value="1"/>
</dbReference>
<keyword evidence="2" id="KW-0732">Signal</keyword>
<organism evidence="4 5">
    <name type="scientific">Kitasatospora atroaurantiaca</name>
    <dbReference type="NCBI Taxonomy" id="285545"/>
    <lineage>
        <taxon>Bacteria</taxon>
        <taxon>Bacillati</taxon>
        <taxon>Actinomycetota</taxon>
        <taxon>Actinomycetes</taxon>
        <taxon>Kitasatosporales</taxon>
        <taxon>Streptomycetaceae</taxon>
        <taxon>Kitasatospora</taxon>
    </lineage>
</organism>
<comment type="caution">
    <text evidence="4">The sequence shown here is derived from an EMBL/GenBank/DDBJ whole genome shotgun (WGS) entry which is preliminary data.</text>
</comment>
<dbReference type="EMBL" id="VIVR01000001">
    <property type="protein sequence ID" value="TWE18248.1"/>
    <property type="molecule type" value="Genomic_DNA"/>
</dbReference>
<gene>
    <name evidence="4" type="ORF">FB465_3302</name>
</gene>
<feature type="chain" id="PRO_5022241445" evidence="2">
    <location>
        <begin position="29"/>
        <end position="352"/>
    </location>
</feature>
<dbReference type="PANTHER" id="PTHR22990">
    <property type="entry name" value="F-BOX ONLY PROTEIN"/>
    <property type="match status" value="1"/>
</dbReference>
<dbReference type="InterPro" id="IPR006626">
    <property type="entry name" value="PbH1"/>
</dbReference>
<keyword evidence="4" id="KW-0456">Lyase</keyword>
<evidence type="ECO:0000313" key="4">
    <source>
        <dbReference type="EMBL" id="TWE18248.1"/>
    </source>
</evidence>
<evidence type="ECO:0000313" key="5">
    <source>
        <dbReference type="Proteomes" id="UP000318416"/>
    </source>
</evidence>
<dbReference type="InterPro" id="IPR011050">
    <property type="entry name" value="Pectin_lyase_fold/virulence"/>
</dbReference>
<keyword evidence="5" id="KW-1185">Reference proteome</keyword>
<evidence type="ECO:0000259" key="3">
    <source>
        <dbReference type="Pfam" id="PF13229"/>
    </source>
</evidence>
<dbReference type="Pfam" id="PF13229">
    <property type="entry name" value="Beta_helix"/>
    <property type="match status" value="1"/>
</dbReference>
<dbReference type="InterPro" id="IPR039448">
    <property type="entry name" value="Beta_helix"/>
</dbReference>
<dbReference type="RefSeq" id="WP_145791423.1">
    <property type="nucleotide sequence ID" value="NZ_BAAABR010000029.1"/>
</dbReference>
<dbReference type="GO" id="GO:0016829">
    <property type="term" value="F:lyase activity"/>
    <property type="evidence" value="ECO:0007669"/>
    <property type="project" value="UniProtKB-KW"/>
</dbReference>
<evidence type="ECO:0000256" key="1">
    <source>
        <dbReference type="ARBA" id="ARBA00022737"/>
    </source>
</evidence>